<dbReference type="EMBL" id="JBDFQZ010000006">
    <property type="protein sequence ID" value="KAK9713359.1"/>
    <property type="molecule type" value="Genomic_DNA"/>
</dbReference>
<keyword evidence="2" id="KW-1185">Reference proteome</keyword>
<dbReference type="Proteomes" id="UP001443914">
    <property type="component" value="Unassembled WGS sequence"/>
</dbReference>
<protein>
    <recommendedName>
        <fullName evidence="3">Reverse transcriptase zinc-binding domain-containing protein</fullName>
    </recommendedName>
</protein>
<evidence type="ECO:0008006" key="3">
    <source>
        <dbReference type="Google" id="ProtNLM"/>
    </source>
</evidence>
<accession>A0AAW1K5G9</accession>
<evidence type="ECO:0000313" key="1">
    <source>
        <dbReference type="EMBL" id="KAK9713359.1"/>
    </source>
</evidence>
<sequence length="108" mass="12560">MDGLCPVCSAVEETEVNVIWDCGWARGVWLDGDIEECIEVVRNEVREWVSGVWQFLGENERLEFMMMCWAIWRARNELVFEGADVSPRGVLRRVEGLMVEMEQGRQHV</sequence>
<comment type="caution">
    <text evidence="1">The sequence shown here is derived from an EMBL/GenBank/DDBJ whole genome shotgun (WGS) entry which is preliminary data.</text>
</comment>
<proteinExistence type="predicted"/>
<gene>
    <name evidence="1" type="ORF">RND81_06G022300</name>
</gene>
<evidence type="ECO:0000313" key="2">
    <source>
        <dbReference type="Proteomes" id="UP001443914"/>
    </source>
</evidence>
<reference evidence="1" key="1">
    <citation type="submission" date="2024-03" db="EMBL/GenBank/DDBJ databases">
        <title>WGS assembly of Saponaria officinalis var. Norfolk2.</title>
        <authorList>
            <person name="Jenkins J."/>
            <person name="Shu S."/>
            <person name="Grimwood J."/>
            <person name="Barry K."/>
            <person name="Goodstein D."/>
            <person name="Schmutz J."/>
            <person name="Leebens-Mack J."/>
            <person name="Osbourn A."/>
        </authorList>
    </citation>
    <scope>NUCLEOTIDE SEQUENCE [LARGE SCALE GENOMIC DNA]</scope>
    <source>
        <strain evidence="1">JIC</strain>
    </source>
</reference>
<organism evidence="1 2">
    <name type="scientific">Saponaria officinalis</name>
    <name type="common">Common soapwort</name>
    <name type="synonym">Lychnis saponaria</name>
    <dbReference type="NCBI Taxonomy" id="3572"/>
    <lineage>
        <taxon>Eukaryota</taxon>
        <taxon>Viridiplantae</taxon>
        <taxon>Streptophyta</taxon>
        <taxon>Embryophyta</taxon>
        <taxon>Tracheophyta</taxon>
        <taxon>Spermatophyta</taxon>
        <taxon>Magnoliopsida</taxon>
        <taxon>eudicotyledons</taxon>
        <taxon>Gunneridae</taxon>
        <taxon>Pentapetalae</taxon>
        <taxon>Caryophyllales</taxon>
        <taxon>Caryophyllaceae</taxon>
        <taxon>Caryophylleae</taxon>
        <taxon>Saponaria</taxon>
    </lineage>
</organism>
<name>A0AAW1K5G9_SAPOF</name>
<dbReference type="AlphaFoldDB" id="A0AAW1K5G9"/>